<evidence type="ECO:0000256" key="2">
    <source>
        <dbReference type="ARBA" id="ARBA00022705"/>
    </source>
</evidence>
<keyword evidence="6" id="KW-0269">Exonuclease</keyword>
<comment type="catalytic activity">
    <reaction evidence="3">
        <text>DNA(n) + a 2'-deoxyribonucleoside 5'-triphosphate = DNA(n+1) + diphosphate</text>
        <dbReference type="Rhea" id="RHEA:22508"/>
        <dbReference type="Rhea" id="RHEA-COMP:17339"/>
        <dbReference type="Rhea" id="RHEA-COMP:17340"/>
        <dbReference type="ChEBI" id="CHEBI:33019"/>
        <dbReference type="ChEBI" id="CHEBI:61560"/>
        <dbReference type="ChEBI" id="CHEBI:173112"/>
        <dbReference type="EC" id="2.7.7.7"/>
    </reaction>
</comment>
<dbReference type="Proteomes" id="UP000078252">
    <property type="component" value="Unassembled WGS sequence"/>
</dbReference>
<dbReference type="RefSeq" id="WP_058725791.1">
    <property type="nucleotide sequence ID" value="NZ_LDQC01000048.1"/>
</dbReference>
<dbReference type="InterPro" id="IPR001098">
    <property type="entry name" value="DNA-dir_DNA_pol_A_palm_dom"/>
</dbReference>
<keyword evidence="6" id="KW-0378">Hydrolase</keyword>
<dbReference type="Gene3D" id="3.30.70.370">
    <property type="match status" value="1"/>
</dbReference>
<evidence type="ECO:0000256" key="4">
    <source>
        <dbReference type="SAM" id="MobiDB-lite"/>
    </source>
</evidence>
<dbReference type="InterPro" id="IPR043502">
    <property type="entry name" value="DNA/RNA_pol_sf"/>
</dbReference>
<dbReference type="PANTHER" id="PTHR10133:SF27">
    <property type="entry name" value="DNA POLYMERASE NU"/>
    <property type="match status" value="1"/>
</dbReference>
<dbReference type="STRING" id="33881.NS184_09070"/>
<dbReference type="NCBIfam" id="NF011538">
    <property type="entry name" value="PRK14975.1-1"/>
    <property type="match status" value="1"/>
</dbReference>
<evidence type="ECO:0000256" key="3">
    <source>
        <dbReference type="ARBA" id="ARBA00049244"/>
    </source>
</evidence>
<dbReference type="EC" id="2.7.7.7" evidence="1"/>
<reference evidence="6 7" key="1">
    <citation type="journal article" date="2016" name="Front. Microbiol.">
        <title>Genomic Resource of Rice Seed Associated Bacteria.</title>
        <authorList>
            <person name="Midha S."/>
            <person name="Bansal K."/>
            <person name="Sharma S."/>
            <person name="Kumar N."/>
            <person name="Patil P.P."/>
            <person name="Chaudhry V."/>
            <person name="Patil P.B."/>
        </authorList>
    </citation>
    <scope>NUCLEOTIDE SEQUENCE [LARGE SCALE GENOMIC DNA]</scope>
    <source>
        <strain evidence="6 7">NS184</strain>
    </source>
</reference>
<dbReference type="SMART" id="SM00482">
    <property type="entry name" value="POLAc"/>
    <property type="match status" value="1"/>
</dbReference>
<dbReference type="PANTHER" id="PTHR10133">
    <property type="entry name" value="DNA POLYMERASE I"/>
    <property type="match status" value="1"/>
</dbReference>
<dbReference type="GO" id="GO:0006261">
    <property type="term" value="P:DNA-templated DNA replication"/>
    <property type="evidence" value="ECO:0007669"/>
    <property type="project" value="InterPro"/>
</dbReference>
<dbReference type="EMBL" id="LDQC01000048">
    <property type="protein sequence ID" value="KTR06487.1"/>
    <property type="molecule type" value="Genomic_DNA"/>
</dbReference>
<dbReference type="PATRIC" id="fig|33881.3.peg.2143"/>
<protein>
    <recommendedName>
        <fullName evidence="1">DNA-directed DNA polymerase</fullName>
        <ecNumber evidence="1">2.7.7.7</ecNumber>
    </recommendedName>
</protein>
<sequence length="562" mass="60246">MHHVLSRVDGGVSATPLTDAGTAGGEAVRVSDQGLPAFVAAHDGPGVRWVWDDTARWYPAVLAAGGRVGRCVDLRLGRRVLRGALAARGTALQTSPPDALDAPPALEARVTEPTQARLFDDALFAAPVPDDALDPVAEFRAQLDAVAASTAPSALRLLLTAESAGALVAAEMLHAGLPWRVDVHERLLEQELGPRVPYGVRPRRLEEIASVIRERLDDPGLNPDSPADVLRSLRRAGLTVSSTRKWELRELDHPVVEPLLEYKRLARLVTANGWTWLDDWVRDGRFHPKYVVGGVVTGRWAADGGGAMQLPKGIRSAVVADDGWKLVVADAAQLEPRVLAAMAEDRAMAAAGDGRDLYDGVVASGAVETRQQAKGAMLGAMYGATQGEGGRLVPRLARAFPQALALVERAARAGERGEPVTTLLGRTSPVPDPSWFEARNRAYAVEGTPAMQRAVESRARSWGRFTRNFVVQGTAAEWALAWMGSLRTRLAARFPGPVTAGPHLVFFVHDEIVVHAPAEHAGWVADQVRAAAVDAGQLLFRDFPVTFPLSVAVVESYADAKD</sequence>
<dbReference type="CDD" id="cd06444">
    <property type="entry name" value="DNA_pol_A"/>
    <property type="match status" value="1"/>
</dbReference>
<dbReference type="GO" id="GO:0006302">
    <property type="term" value="P:double-strand break repair"/>
    <property type="evidence" value="ECO:0007669"/>
    <property type="project" value="TreeGrafter"/>
</dbReference>
<evidence type="ECO:0000259" key="5">
    <source>
        <dbReference type="SMART" id="SM00482"/>
    </source>
</evidence>
<feature type="domain" description="DNA-directed DNA polymerase family A palm" evidence="5">
    <location>
        <begin position="311"/>
        <end position="520"/>
    </location>
</feature>
<dbReference type="Pfam" id="PF00476">
    <property type="entry name" value="DNA_pol_A"/>
    <property type="match status" value="1"/>
</dbReference>
<dbReference type="SUPFAM" id="SSF56672">
    <property type="entry name" value="DNA/RNA polymerases"/>
    <property type="match status" value="1"/>
</dbReference>
<dbReference type="InterPro" id="IPR002298">
    <property type="entry name" value="DNA_polymerase_A"/>
</dbReference>
<dbReference type="Gene3D" id="1.10.150.20">
    <property type="entry name" value="5' to 3' exonuclease, C-terminal subdomain"/>
    <property type="match status" value="1"/>
</dbReference>
<keyword evidence="6" id="KW-0540">Nuclease</keyword>
<name>A0A175RSL2_9MICO</name>
<evidence type="ECO:0000313" key="7">
    <source>
        <dbReference type="Proteomes" id="UP000078252"/>
    </source>
</evidence>
<feature type="region of interest" description="Disordered" evidence="4">
    <location>
        <begin position="1"/>
        <end position="22"/>
    </location>
</feature>
<comment type="caution">
    <text evidence="6">The sequence shown here is derived from an EMBL/GenBank/DDBJ whole genome shotgun (WGS) entry which is preliminary data.</text>
</comment>
<accession>A0A175RSL2</accession>
<dbReference type="GO" id="GO:0004527">
    <property type="term" value="F:exonuclease activity"/>
    <property type="evidence" value="ECO:0007669"/>
    <property type="project" value="UniProtKB-KW"/>
</dbReference>
<organism evidence="6 7">
    <name type="scientific">Curtobacterium luteum</name>
    <dbReference type="NCBI Taxonomy" id="33881"/>
    <lineage>
        <taxon>Bacteria</taxon>
        <taxon>Bacillati</taxon>
        <taxon>Actinomycetota</taxon>
        <taxon>Actinomycetes</taxon>
        <taxon>Micrococcales</taxon>
        <taxon>Microbacteriaceae</taxon>
        <taxon>Curtobacterium</taxon>
    </lineage>
</organism>
<dbReference type="OrthoDB" id="4414061at2"/>
<dbReference type="GO" id="GO:0003677">
    <property type="term" value="F:DNA binding"/>
    <property type="evidence" value="ECO:0007669"/>
    <property type="project" value="InterPro"/>
</dbReference>
<dbReference type="AlphaFoldDB" id="A0A175RSL2"/>
<evidence type="ECO:0000256" key="1">
    <source>
        <dbReference type="ARBA" id="ARBA00012417"/>
    </source>
</evidence>
<gene>
    <name evidence="6" type="ORF">NS184_09070</name>
</gene>
<keyword evidence="2" id="KW-0235">DNA replication</keyword>
<proteinExistence type="predicted"/>
<dbReference type="GO" id="GO:0003887">
    <property type="term" value="F:DNA-directed DNA polymerase activity"/>
    <property type="evidence" value="ECO:0007669"/>
    <property type="project" value="UniProtKB-EC"/>
</dbReference>
<evidence type="ECO:0000313" key="6">
    <source>
        <dbReference type="EMBL" id="KTR06487.1"/>
    </source>
</evidence>